<feature type="transmembrane region" description="Helical" evidence="13">
    <location>
        <begin position="58"/>
        <end position="79"/>
    </location>
</feature>
<dbReference type="GO" id="GO:0000155">
    <property type="term" value="F:phosphorelay sensor kinase activity"/>
    <property type="evidence" value="ECO:0007669"/>
    <property type="project" value="InterPro"/>
</dbReference>
<dbReference type="SMART" id="SM00387">
    <property type="entry name" value="HATPase_c"/>
    <property type="match status" value="1"/>
</dbReference>
<evidence type="ECO:0000313" key="15">
    <source>
        <dbReference type="EMBL" id="QCT04785.1"/>
    </source>
</evidence>
<dbReference type="InterPro" id="IPR003661">
    <property type="entry name" value="HisK_dim/P_dom"/>
</dbReference>
<organism evidence="15 16">
    <name type="scientific">Paenibacillus algicola</name>
    <dbReference type="NCBI Taxonomy" id="2565926"/>
    <lineage>
        <taxon>Bacteria</taxon>
        <taxon>Bacillati</taxon>
        <taxon>Bacillota</taxon>
        <taxon>Bacilli</taxon>
        <taxon>Bacillales</taxon>
        <taxon>Paenibacillaceae</taxon>
        <taxon>Paenibacillus</taxon>
    </lineage>
</organism>
<dbReference type="PRINTS" id="PR00344">
    <property type="entry name" value="BCTRLSENSOR"/>
</dbReference>
<dbReference type="Gene3D" id="1.20.120.620">
    <property type="entry name" value="Backbone structure of the membrane domain of e. Coli histidine kinase receptor kdpd"/>
    <property type="match status" value="1"/>
</dbReference>
<dbReference type="Pfam" id="PF13492">
    <property type="entry name" value="GAF_3"/>
    <property type="match status" value="1"/>
</dbReference>
<feature type="domain" description="Histidine kinase" evidence="14">
    <location>
        <begin position="281"/>
        <end position="496"/>
    </location>
</feature>
<keyword evidence="16" id="KW-1185">Reference proteome</keyword>
<dbReference type="Gene3D" id="3.30.450.40">
    <property type="match status" value="1"/>
</dbReference>
<dbReference type="Gene3D" id="1.10.287.130">
    <property type="match status" value="1"/>
</dbReference>
<keyword evidence="6 13" id="KW-0812">Transmembrane</keyword>
<evidence type="ECO:0000256" key="7">
    <source>
        <dbReference type="ARBA" id="ARBA00022741"/>
    </source>
</evidence>
<dbReference type="Proteomes" id="UP000300879">
    <property type="component" value="Chromosome"/>
</dbReference>
<dbReference type="InterPro" id="IPR029016">
    <property type="entry name" value="GAF-like_dom_sf"/>
</dbReference>
<evidence type="ECO:0000256" key="6">
    <source>
        <dbReference type="ARBA" id="ARBA00022692"/>
    </source>
</evidence>
<accession>A0A4P8XQZ5</accession>
<evidence type="ECO:0000256" key="2">
    <source>
        <dbReference type="ARBA" id="ARBA00004651"/>
    </source>
</evidence>
<dbReference type="GO" id="GO:0005524">
    <property type="term" value="F:ATP binding"/>
    <property type="evidence" value="ECO:0007669"/>
    <property type="project" value="UniProtKB-KW"/>
</dbReference>
<keyword evidence="12 13" id="KW-0472">Membrane</keyword>
<dbReference type="PANTHER" id="PTHR45569:SF1">
    <property type="entry name" value="SENSOR PROTEIN KDPD"/>
    <property type="match status" value="1"/>
</dbReference>
<dbReference type="GO" id="GO:0005886">
    <property type="term" value="C:plasma membrane"/>
    <property type="evidence" value="ECO:0007669"/>
    <property type="project" value="UniProtKB-SubCell"/>
</dbReference>
<dbReference type="InterPro" id="IPR038318">
    <property type="entry name" value="KdpD_sf"/>
</dbReference>
<dbReference type="CDD" id="cd00075">
    <property type="entry name" value="HATPase"/>
    <property type="match status" value="1"/>
</dbReference>
<dbReference type="RefSeq" id="WP_138227435.1">
    <property type="nucleotide sequence ID" value="NZ_CP040396.1"/>
</dbReference>
<dbReference type="Gene3D" id="3.30.565.10">
    <property type="entry name" value="Histidine kinase-like ATPase, C-terminal domain"/>
    <property type="match status" value="1"/>
</dbReference>
<gene>
    <name evidence="15" type="ORF">E6C60_4080</name>
</gene>
<dbReference type="InterPro" id="IPR036097">
    <property type="entry name" value="HisK_dim/P_sf"/>
</dbReference>
<dbReference type="Pfam" id="PF13493">
    <property type="entry name" value="DUF4118"/>
    <property type="match status" value="1"/>
</dbReference>
<evidence type="ECO:0000256" key="10">
    <source>
        <dbReference type="ARBA" id="ARBA00022989"/>
    </source>
</evidence>
<dbReference type="OrthoDB" id="9806130at2"/>
<evidence type="ECO:0000256" key="9">
    <source>
        <dbReference type="ARBA" id="ARBA00022840"/>
    </source>
</evidence>
<keyword evidence="4" id="KW-0597">Phosphoprotein</keyword>
<reference evidence="15 16" key="1">
    <citation type="submission" date="2019-05" db="EMBL/GenBank/DDBJ databases">
        <authorList>
            <person name="Chen C."/>
        </authorList>
    </citation>
    <scope>NUCLEOTIDE SEQUENCE [LARGE SCALE GENOMIC DNA]</scope>
    <source>
        <strain evidence="15 16">HB172198</strain>
    </source>
</reference>
<keyword evidence="9" id="KW-0067">ATP-binding</keyword>
<evidence type="ECO:0000256" key="8">
    <source>
        <dbReference type="ARBA" id="ARBA00022777"/>
    </source>
</evidence>
<evidence type="ECO:0000256" key="12">
    <source>
        <dbReference type="ARBA" id="ARBA00023136"/>
    </source>
</evidence>
<feature type="transmembrane region" description="Helical" evidence="13">
    <location>
        <begin position="7"/>
        <end position="27"/>
    </location>
</feature>
<evidence type="ECO:0000256" key="1">
    <source>
        <dbReference type="ARBA" id="ARBA00000085"/>
    </source>
</evidence>
<protein>
    <recommendedName>
        <fullName evidence="3">histidine kinase</fullName>
        <ecNumber evidence="3">2.7.13.3</ecNumber>
    </recommendedName>
</protein>
<dbReference type="CDD" id="cd00082">
    <property type="entry name" value="HisKA"/>
    <property type="match status" value="1"/>
</dbReference>
<dbReference type="Pfam" id="PF00512">
    <property type="entry name" value="HisKA"/>
    <property type="match status" value="1"/>
</dbReference>
<proteinExistence type="predicted"/>
<evidence type="ECO:0000256" key="4">
    <source>
        <dbReference type="ARBA" id="ARBA00022553"/>
    </source>
</evidence>
<dbReference type="InterPro" id="IPR005467">
    <property type="entry name" value="His_kinase_dom"/>
</dbReference>
<evidence type="ECO:0000256" key="3">
    <source>
        <dbReference type="ARBA" id="ARBA00012438"/>
    </source>
</evidence>
<dbReference type="EMBL" id="CP040396">
    <property type="protein sequence ID" value="QCT04785.1"/>
    <property type="molecule type" value="Genomic_DNA"/>
</dbReference>
<dbReference type="SMART" id="SM00388">
    <property type="entry name" value="HisKA"/>
    <property type="match status" value="1"/>
</dbReference>
<name>A0A4P8XQZ5_9BACL</name>
<dbReference type="FunFam" id="3.30.565.10:FF:000006">
    <property type="entry name" value="Sensor histidine kinase WalK"/>
    <property type="match status" value="1"/>
</dbReference>
<dbReference type="InterPro" id="IPR052023">
    <property type="entry name" value="Histidine_kinase_KdpD"/>
</dbReference>
<dbReference type="PANTHER" id="PTHR45569">
    <property type="entry name" value="SENSOR PROTEIN KDPD"/>
    <property type="match status" value="1"/>
</dbReference>
<dbReference type="SUPFAM" id="SSF55781">
    <property type="entry name" value="GAF domain-like"/>
    <property type="match status" value="1"/>
</dbReference>
<evidence type="ECO:0000259" key="14">
    <source>
        <dbReference type="PROSITE" id="PS50109"/>
    </source>
</evidence>
<dbReference type="InterPro" id="IPR036890">
    <property type="entry name" value="HATPase_C_sf"/>
</dbReference>
<evidence type="ECO:0000256" key="11">
    <source>
        <dbReference type="ARBA" id="ARBA00023012"/>
    </source>
</evidence>
<sequence>MSYRRTAGAYACVTLLVASLTFLLWMLGFSFDLVNIALIYLLPVLLSAVYAGKGPSLYAAALSVLAFDVFFVPPVLSVTVEDLRYLISFVIFLAVAGLTASLADRLKQQLQYAKRREAQTALLLALSKEMGQLTEIPSLLASLSAQIARHVECETAFYLVHEGRGLERVVQAPGFSRWEVTEKEAVLAEWVFTHRTTAGRGAETLPEASGLFLPISSEDSIFGVMAVNLKGKKLAEDARPLLEALAGLAANTMARIRLSEEAKLAQLTAESEKLRNAILDSVSHELRTPLATITGSVTALIEGERIFSSSDRLELLSTVEEGARRMNRLVSNLLGMVQLESGMLQLRQSWCDIEDIVGVVQHQVKELQRNRMLHIRLQPDLGWLRGDQGLLELVLVNILSNSFKYSHDYSLVTVDVRLEQGSMNIRIADEGIGVDKSDQERIFDKFYRAKHSQNVPGTGLGLAICKGIIDLHGGSIKAETNDQQGLTVTVRLPVHDRCTAVPLVP</sequence>
<dbReference type="InterPro" id="IPR003594">
    <property type="entry name" value="HATPase_dom"/>
</dbReference>
<evidence type="ECO:0000256" key="5">
    <source>
        <dbReference type="ARBA" id="ARBA00022679"/>
    </source>
</evidence>
<dbReference type="PROSITE" id="PS50109">
    <property type="entry name" value="HIS_KIN"/>
    <property type="match status" value="1"/>
</dbReference>
<keyword evidence="7" id="KW-0547">Nucleotide-binding</keyword>
<keyword evidence="8 15" id="KW-0418">Kinase</keyword>
<feature type="transmembrane region" description="Helical" evidence="13">
    <location>
        <begin position="85"/>
        <end position="106"/>
    </location>
</feature>
<dbReference type="SUPFAM" id="SSF47384">
    <property type="entry name" value="Homodimeric domain of signal transducing histidine kinase"/>
    <property type="match status" value="1"/>
</dbReference>
<dbReference type="AlphaFoldDB" id="A0A4P8XQZ5"/>
<dbReference type="EC" id="2.7.13.3" evidence="3"/>
<dbReference type="KEGG" id="palo:E6C60_4080"/>
<comment type="subcellular location">
    <subcellularLocation>
        <location evidence="2">Cell membrane</location>
        <topology evidence="2">Multi-pass membrane protein</topology>
    </subcellularLocation>
</comment>
<evidence type="ECO:0000313" key="16">
    <source>
        <dbReference type="Proteomes" id="UP000300879"/>
    </source>
</evidence>
<evidence type="ECO:0000256" key="13">
    <source>
        <dbReference type="SAM" id="Phobius"/>
    </source>
</evidence>
<dbReference type="InterPro" id="IPR004358">
    <property type="entry name" value="Sig_transdc_His_kin-like_C"/>
</dbReference>
<dbReference type="SUPFAM" id="SSF55874">
    <property type="entry name" value="ATPase domain of HSP90 chaperone/DNA topoisomerase II/histidine kinase"/>
    <property type="match status" value="1"/>
</dbReference>
<keyword evidence="5" id="KW-0808">Transferase</keyword>
<keyword evidence="10 13" id="KW-1133">Transmembrane helix</keyword>
<keyword evidence="11" id="KW-0902">Two-component regulatory system</keyword>
<dbReference type="InterPro" id="IPR003018">
    <property type="entry name" value="GAF"/>
</dbReference>
<dbReference type="InterPro" id="IPR025201">
    <property type="entry name" value="KdpD_TM"/>
</dbReference>
<comment type="catalytic activity">
    <reaction evidence="1">
        <text>ATP + protein L-histidine = ADP + protein N-phospho-L-histidine.</text>
        <dbReference type="EC" id="2.7.13.3"/>
    </reaction>
</comment>
<dbReference type="Pfam" id="PF02518">
    <property type="entry name" value="HATPase_c"/>
    <property type="match status" value="1"/>
</dbReference>